<keyword evidence="6" id="KW-0677">Repeat</keyword>
<dbReference type="InterPro" id="IPR019775">
    <property type="entry name" value="WD40_repeat_CS"/>
</dbReference>
<keyword evidence="7" id="KW-0539">Nucleus</keyword>
<evidence type="ECO:0000313" key="13">
    <source>
        <dbReference type="Proteomes" id="UP000509510"/>
    </source>
</evidence>
<dbReference type="InterPro" id="IPR020472">
    <property type="entry name" value="WD40_PAC1"/>
</dbReference>
<dbReference type="PROSITE" id="PS00678">
    <property type="entry name" value="WD_REPEATS_1"/>
    <property type="match status" value="1"/>
</dbReference>
<dbReference type="InterPro" id="IPR039462">
    <property type="entry name" value="Nup159/Nup146_N"/>
</dbReference>
<comment type="similarity">
    <text evidence="8">Belongs to the WD repeat MORG1 family.</text>
</comment>
<dbReference type="InterPro" id="IPR036322">
    <property type="entry name" value="WD40_repeat_dom_sf"/>
</dbReference>
<keyword evidence="3" id="KW-0813">Transport</keyword>
<dbReference type="Pfam" id="PF20055">
    <property type="entry name" value="DUF6454"/>
    <property type="match status" value="1"/>
</dbReference>
<evidence type="ECO:0000256" key="10">
    <source>
        <dbReference type="SAM" id="MobiDB-lite"/>
    </source>
</evidence>
<evidence type="ECO:0000256" key="6">
    <source>
        <dbReference type="ARBA" id="ARBA00022737"/>
    </source>
</evidence>
<dbReference type="InterPro" id="IPR001680">
    <property type="entry name" value="WD40_rpt"/>
</dbReference>
<evidence type="ECO:0000256" key="3">
    <source>
        <dbReference type="ARBA" id="ARBA00022448"/>
    </source>
</evidence>
<dbReference type="AlphaFoldDB" id="A0A7H8R998"/>
<dbReference type="RefSeq" id="XP_035347468.1">
    <property type="nucleotide sequence ID" value="XM_035491575.1"/>
</dbReference>
<gene>
    <name evidence="12" type="ORF">TRUGW13939_08441</name>
</gene>
<proteinExistence type="inferred from homology"/>
<dbReference type="Proteomes" id="UP000509510">
    <property type="component" value="Chromosome IV"/>
</dbReference>
<reference evidence="13" key="1">
    <citation type="submission" date="2020-06" db="EMBL/GenBank/DDBJ databases">
        <title>A chromosome-scale genome assembly of Talaromyces rugulosus W13939.</title>
        <authorList>
            <person name="Wang B."/>
            <person name="Guo L."/>
            <person name="Ye K."/>
            <person name="Wang L."/>
        </authorList>
    </citation>
    <scope>NUCLEOTIDE SEQUENCE [LARGE SCALE GENOMIC DNA]</scope>
    <source>
        <strain evidence="13">W13939</strain>
    </source>
</reference>
<dbReference type="KEGG" id="trg:TRUGW13939_08441"/>
<dbReference type="InterPro" id="IPR051980">
    <property type="entry name" value="WD_repeat_MORG1"/>
</dbReference>
<dbReference type="InterPro" id="IPR015943">
    <property type="entry name" value="WD40/YVTN_repeat-like_dom_sf"/>
</dbReference>
<dbReference type="GO" id="GO:0005737">
    <property type="term" value="C:cytoplasm"/>
    <property type="evidence" value="ECO:0007669"/>
    <property type="project" value="UniProtKB-SubCell"/>
</dbReference>
<dbReference type="GeneID" id="55995930"/>
<name>A0A7H8R998_TALRU</name>
<feature type="domain" description="Nucleoporin Nup159/Nup146 N-terminal" evidence="11">
    <location>
        <begin position="113"/>
        <end position="350"/>
    </location>
</feature>
<comment type="subcellular location">
    <subcellularLocation>
        <location evidence="2">Cytoplasm</location>
    </subcellularLocation>
    <subcellularLocation>
        <location evidence="1">Nucleus</location>
    </subcellularLocation>
</comment>
<evidence type="ECO:0000256" key="7">
    <source>
        <dbReference type="ARBA" id="ARBA00023242"/>
    </source>
</evidence>
<dbReference type="EMBL" id="CP055901">
    <property type="protein sequence ID" value="QKX61293.1"/>
    <property type="molecule type" value="Genomic_DNA"/>
</dbReference>
<dbReference type="PANTHER" id="PTHR22842:SF3">
    <property type="entry name" value="WD REPEAT DOMAIN-CONTAINING PROTEIN 83"/>
    <property type="match status" value="1"/>
</dbReference>
<dbReference type="Pfam" id="PF16755">
    <property type="entry name" value="Beta-prop_NUP159_NUP214"/>
    <property type="match status" value="1"/>
</dbReference>
<dbReference type="InterPro" id="IPR046312">
    <property type="entry name" value="DUF6454"/>
</dbReference>
<dbReference type="Pfam" id="PF00400">
    <property type="entry name" value="WD40"/>
    <property type="match status" value="1"/>
</dbReference>
<feature type="region of interest" description="Disordered" evidence="10">
    <location>
        <begin position="1"/>
        <end position="22"/>
    </location>
</feature>
<dbReference type="GO" id="GO:0000398">
    <property type="term" value="P:mRNA splicing, via spliceosome"/>
    <property type="evidence" value="ECO:0007669"/>
    <property type="project" value="TreeGrafter"/>
</dbReference>
<evidence type="ECO:0000256" key="4">
    <source>
        <dbReference type="ARBA" id="ARBA00022490"/>
    </source>
</evidence>
<organism evidence="12 13">
    <name type="scientific">Talaromyces rugulosus</name>
    <name type="common">Penicillium rugulosum</name>
    <dbReference type="NCBI Taxonomy" id="121627"/>
    <lineage>
        <taxon>Eukaryota</taxon>
        <taxon>Fungi</taxon>
        <taxon>Dikarya</taxon>
        <taxon>Ascomycota</taxon>
        <taxon>Pezizomycotina</taxon>
        <taxon>Eurotiomycetes</taxon>
        <taxon>Eurotiomycetidae</taxon>
        <taxon>Eurotiales</taxon>
        <taxon>Trichocomaceae</taxon>
        <taxon>Talaromyces</taxon>
        <taxon>Talaromyces sect. Islandici</taxon>
    </lineage>
</organism>
<dbReference type="GO" id="GO:0071013">
    <property type="term" value="C:catalytic step 2 spliceosome"/>
    <property type="evidence" value="ECO:0007669"/>
    <property type="project" value="TreeGrafter"/>
</dbReference>
<evidence type="ECO:0000256" key="9">
    <source>
        <dbReference type="PROSITE-ProRule" id="PRU00221"/>
    </source>
</evidence>
<dbReference type="Gene3D" id="2.130.10.10">
    <property type="entry name" value="YVTN repeat-like/Quinoprotein amine dehydrogenase"/>
    <property type="match status" value="1"/>
</dbReference>
<keyword evidence="13" id="KW-1185">Reference proteome</keyword>
<dbReference type="PROSITE" id="PS50082">
    <property type="entry name" value="WD_REPEATS_2"/>
    <property type="match status" value="3"/>
</dbReference>
<accession>A0A7H8R998</accession>
<protein>
    <recommendedName>
        <fullName evidence="11">Nucleoporin Nup159/Nup146 N-terminal domain-containing protein</fullName>
    </recommendedName>
</protein>
<evidence type="ECO:0000313" key="12">
    <source>
        <dbReference type="EMBL" id="QKX61293.1"/>
    </source>
</evidence>
<dbReference type="PRINTS" id="PR00320">
    <property type="entry name" value="GPROTEINBRPT"/>
</dbReference>
<keyword evidence="4" id="KW-0963">Cytoplasm</keyword>
<feature type="repeat" description="WD" evidence="9">
    <location>
        <begin position="108"/>
        <end position="150"/>
    </location>
</feature>
<dbReference type="SUPFAM" id="SSF50998">
    <property type="entry name" value="Quinoprotein alcohol dehydrogenase-like"/>
    <property type="match status" value="1"/>
</dbReference>
<dbReference type="PANTHER" id="PTHR22842">
    <property type="entry name" value="WD40 REPEAT PROTEIN"/>
    <property type="match status" value="1"/>
</dbReference>
<dbReference type="SUPFAM" id="SSF50978">
    <property type="entry name" value="WD40 repeat-like"/>
    <property type="match status" value="1"/>
</dbReference>
<sequence length="670" mass="72999">MPSPSQFPHQHAHTLRTHSGKPLPHFILPDELELTTRQVPAVHISRALPSSNSNSIAETTQPIQRYEAHGYSVLDIAVSADNSRFSSVGGDRQVFLWDVEQGSTVRRWAGHTSRVEAVQFAGEGDSVVVSGSADTTINLWDAKSNSIKPIQSLTEATDTVSSVHVHMPTFSIASGSYDGRVRIYDLRMGRTTVDVIAHPVTSVRCSADGNAVLVSSLDGRIRMLDRTDGKLLKAFGGEEDQAEKYGQSRYLNKSLRIRSVFAKADAVVLSGSESADMDSKQGTSQASVFAWDVLSGDVIATVPAGEGIKVKPSQFTMHLQQTILLLTAALAVSSAASSNVTVYRNESFVLGNKLPASHATSDGSDIVNLFFGLSRSTTWKLISKTKLEGDTGEPEGMVRVGDDRLFVSSGQWTVPTEKYNETINGTDRTPGAGFAHLVIYDLQGQRIANASLTAPGDIEYHGGGVDYDGRYIWITLAQYRPNTTATIARIDPLTLDQTRLFRTKDHNGGIVHDTITNELVTLNWGGRNATTWSLKEYPKRFTPLPGFTPPVRSVATSSFFVDYQDCKFLGHHAIPSLMTTQTHHHSSSTSLRPIMLCGGVATLGEYNLGGLALVDLETMLPLWEVPISLTSDLGVSLTQNPVDAHVVDGKLRVWFLPDQRNSTLYIYEAQ</sequence>
<evidence type="ECO:0000256" key="2">
    <source>
        <dbReference type="ARBA" id="ARBA00004496"/>
    </source>
</evidence>
<feature type="repeat" description="WD" evidence="9">
    <location>
        <begin position="66"/>
        <end position="107"/>
    </location>
</feature>
<evidence type="ECO:0000259" key="11">
    <source>
        <dbReference type="Pfam" id="PF16755"/>
    </source>
</evidence>
<evidence type="ECO:0000256" key="1">
    <source>
        <dbReference type="ARBA" id="ARBA00004123"/>
    </source>
</evidence>
<evidence type="ECO:0000256" key="8">
    <source>
        <dbReference type="ARBA" id="ARBA00038145"/>
    </source>
</evidence>
<keyword evidence="5 9" id="KW-0853">WD repeat</keyword>
<dbReference type="SMART" id="SM00320">
    <property type="entry name" value="WD40"/>
    <property type="match status" value="4"/>
</dbReference>
<dbReference type="OrthoDB" id="71437at2759"/>
<evidence type="ECO:0000256" key="5">
    <source>
        <dbReference type="ARBA" id="ARBA00022574"/>
    </source>
</evidence>
<dbReference type="PROSITE" id="PS50294">
    <property type="entry name" value="WD_REPEATS_REGION"/>
    <property type="match status" value="2"/>
</dbReference>
<feature type="repeat" description="WD" evidence="9">
    <location>
        <begin position="153"/>
        <end position="194"/>
    </location>
</feature>
<dbReference type="InterPro" id="IPR011047">
    <property type="entry name" value="Quinoprotein_ADH-like_sf"/>
</dbReference>
<feature type="compositionally biased region" description="Basic residues" evidence="10">
    <location>
        <begin position="10"/>
        <end position="19"/>
    </location>
</feature>